<dbReference type="InterPro" id="IPR025448">
    <property type="entry name" value="YmzC-like"/>
</dbReference>
<dbReference type="Proteomes" id="UP000032247">
    <property type="component" value="Unassembled WGS sequence"/>
</dbReference>
<evidence type="ECO:0000313" key="4">
    <source>
        <dbReference type="EMBL" id="WEY83661.1"/>
    </source>
</evidence>
<dbReference type="EMBL" id="LJZV01000001">
    <property type="protein sequence ID" value="KZD95055.1"/>
    <property type="molecule type" value="Genomic_DNA"/>
</dbReference>
<proteinExistence type="predicted"/>
<evidence type="ECO:0000313" key="5">
    <source>
        <dbReference type="EMBL" id="WHM21374.1"/>
    </source>
</evidence>
<reference evidence="5" key="5">
    <citation type="submission" date="2023-05" db="EMBL/GenBank/DDBJ databases">
        <title>Complete genome sequence of Bacillus subtilis SRCM117797 isolated from Soybean paste.</title>
        <authorList>
            <person name="Abraha H.B."/>
            <person name="Kim K.-P."/>
            <person name="Ryu M.-S."/>
            <person name="Jeong D.-Y."/>
        </authorList>
    </citation>
    <scope>NUCLEOTIDE SEQUENCE</scope>
    <source>
        <strain evidence="5">SRCM117797</strain>
    </source>
</reference>
<dbReference type="EMBL" id="JXBC01000002">
    <property type="protein sequence ID" value="KIU12739.1"/>
    <property type="molecule type" value="Genomic_DNA"/>
</dbReference>
<reference evidence="3" key="3">
    <citation type="submission" date="2021-03" db="EMBL/GenBank/DDBJ databases">
        <title>Isolation of Bacillus subtilis from fermented food sample.</title>
        <authorList>
            <person name="Lakshmanan V."/>
            <person name="Athira K."/>
            <person name="Rajagopal K."/>
        </authorList>
    </citation>
    <scope>NUCLEOTIDE SEQUENCE</scope>
    <source>
        <strain evidence="3">S1</strain>
    </source>
</reference>
<dbReference type="GeneID" id="86873751"/>
<evidence type="ECO:0000313" key="1">
    <source>
        <dbReference type="EMBL" id="KIU12739.1"/>
    </source>
</evidence>
<name>A0A0C3LND7_BACIU</name>
<evidence type="ECO:0000313" key="6">
    <source>
        <dbReference type="Proteomes" id="UP000032247"/>
    </source>
</evidence>
<evidence type="ECO:0000313" key="2">
    <source>
        <dbReference type="EMBL" id="KZD95055.1"/>
    </source>
</evidence>
<dbReference type="Proteomes" id="UP001214898">
    <property type="component" value="Chromosome"/>
</dbReference>
<dbReference type="Pfam" id="PF14157">
    <property type="entry name" value="YmzC"/>
    <property type="match status" value="1"/>
</dbReference>
<dbReference type="Proteomes" id="UP000665181">
    <property type="component" value="Unassembled WGS sequence"/>
</dbReference>
<protein>
    <submittedName>
        <fullName evidence="2">Uncharacterized protein ymzC</fullName>
    </submittedName>
    <submittedName>
        <fullName evidence="3">YmzC family protein</fullName>
    </submittedName>
</protein>
<dbReference type="EMBL" id="CP120576">
    <property type="protein sequence ID" value="WEY83661.1"/>
    <property type="molecule type" value="Genomic_DNA"/>
</dbReference>
<dbReference type="PATRIC" id="fig|1423.134.peg.2807"/>
<evidence type="ECO:0000313" key="3">
    <source>
        <dbReference type="EMBL" id="MBO3796714.1"/>
    </source>
</evidence>
<dbReference type="RefSeq" id="WP_014479841.1">
    <property type="nucleotide sequence ID" value="NZ_AP028964.1"/>
</dbReference>
<reference evidence="4" key="4">
    <citation type="submission" date="2023-03" db="EMBL/GenBank/DDBJ databases">
        <title>Complete genome sequences of 52 Bacillus and Priestia strains isolated from West-African fermentations and 26 reference strains from the DSMZ collection.</title>
        <authorList>
            <person name="Wiedenbein E.S."/>
            <person name="Canoy T.S."/>
            <person name="Hui Y."/>
            <person name="Parkouda C."/>
            <person name="Dawende C."/>
            <person name="Ametefe E."/>
            <person name="Jespersen L."/>
            <person name="Nielsen D.S."/>
        </authorList>
    </citation>
    <scope>NUCLEOTIDE SEQUENCE</scope>
    <source>
        <strain evidence="4">PRO56</strain>
    </source>
</reference>
<organism evidence="1 6">
    <name type="scientific">Bacillus subtilis</name>
    <dbReference type="NCBI Taxonomy" id="1423"/>
    <lineage>
        <taxon>Bacteria</taxon>
        <taxon>Bacillati</taxon>
        <taxon>Bacillota</taxon>
        <taxon>Bacilli</taxon>
        <taxon>Bacillales</taxon>
        <taxon>Bacillaceae</taxon>
        <taxon>Bacillus</taxon>
    </lineage>
</organism>
<sequence length="90" mass="10482">MFESEAELRRIRIALVWIAVFLLFGACGNQDTIIETDSGNSDYETPQPTSFPLEHNHFGVMEDGYIKIYEYNESRNEVKLKKEYADDELE</sequence>
<dbReference type="Proteomes" id="UP001229422">
    <property type="component" value="Chromosome"/>
</dbReference>
<dbReference type="EMBL" id="JAGFPW010000031">
    <property type="protein sequence ID" value="MBO3796714.1"/>
    <property type="molecule type" value="Genomic_DNA"/>
</dbReference>
<dbReference type="Gene3D" id="6.20.140.10">
    <property type="match status" value="1"/>
</dbReference>
<dbReference type="STRING" id="483913.AN935_08975"/>
<evidence type="ECO:0000313" key="7">
    <source>
        <dbReference type="Proteomes" id="UP000076442"/>
    </source>
</evidence>
<dbReference type="AlphaFoldDB" id="A0A0C3LND7"/>
<dbReference type="Proteomes" id="UP000076442">
    <property type="component" value="Unassembled WGS sequence"/>
</dbReference>
<reference evidence="1 6" key="1">
    <citation type="submission" date="2014-12" db="EMBL/GenBank/DDBJ databases">
        <title>Comparative genome analysis of Bacillus coagulans HM-08, Clostridium butyricum HM-68, Bacillus subtilis HM-66 and Bacillus licheniformis BL-09.</title>
        <authorList>
            <person name="Zhang H."/>
        </authorList>
    </citation>
    <scope>NUCLEOTIDE SEQUENCE [LARGE SCALE GENOMIC DNA]</scope>
    <source>
        <strain evidence="1 6">HM-66</strain>
    </source>
</reference>
<dbReference type="EMBL" id="CP125292">
    <property type="protein sequence ID" value="WHM21374.1"/>
    <property type="molecule type" value="Genomic_DNA"/>
</dbReference>
<gene>
    <name evidence="4" type="primary">ymzC</name>
    <name evidence="2" type="ORF">B4122_0027</name>
    <name evidence="3" type="ORF">J5227_20985</name>
    <name evidence="4" type="ORF">P5633_15025</name>
    <name evidence="5" type="ORF">QL281_21790</name>
    <name evidence="1" type="ORF">SC09_Contig19orf01294</name>
</gene>
<accession>A0A0C3LND7</accession>
<reference evidence="2 7" key="2">
    <citation type="submission" date="2015-09" db="EMBL/GenBank/DDBJ databases">
        <title>Spore heat resistance.</title>
        <authorList>
            <person name="Boekhorst J."/>
            <person name="Berendsen E.M."/>
            <person name="Wells-Bennik M.H."/>
            <person name="Kuipers O.P."/>
        </authorList>
    </citation>
    <scope>NUCLEOTIDE SEQUENCE [LARGE SCALE GENOMIC DNA]</scope>
    <source>
        <strain evidence="2 7">B4122</strain>
    </source>
</reference>